<name>A0AAV2PLC5_MEGNR</name>
<feature type="region of interest" description="Disordered" evidence="1">
    <location>
        <begin position="139"/>
        <end position="286"/>
    </location>
</feature>
<feature type="compositionally biased region" description="Low complexity" evidence="1">
    <location>
        <begin position="220"/>
        <end position="240"/>
    </location>
</feature>
<feature type="compositionally biased region" description="Low complexity" evidence="1">
    <location>
        <begin position="188"/>
        <end position="198"/>
    </location>
</feature>
<feature type="compositionally biased region" description="Polar residues" evidence="1">
    <location>
        <begin position="460"/>
        <end position="475"/>
    </location>
</feature>
<feature type="compositionally biased region" description="Gly residues" evidence="1">
    <location>
        <begin position="63"/>
        <end position="75"/>
    </location>
</feature>
<feature type="region of interest" description="Disordered" evidence="1">
    <location>
        <begin position="411"/>
        <end position="485"/>
    </location>
</feature>
<feature type="compositionally biased region" description="Low complexity" evidence="1">
    <location>
        <begin position="521"/>
        <end position="534"/>
    </location>
</feature>
<dbReference type="AlphaFoldDB" id="A0AAV2PLC5"/>
<feature type="compositionally biased region" description="Low complexity" evidence="1">
    <location>
        <begin position="751"/>
        <end position="763"/>
    </location>
</feature>
<evidence type="ECO:0000256" key="1">
    <source>
        <dbReference type="SAM" id="MobiDB-lite"/>
    </source>
</evidence>
<feature type="compositionally biased region" description="Gly residues" evidence="1">
    <location>
        <begin position="86"/>
        <end position="98"/>
    </location>
</feature>
<proteinExistence type="predicted"/>
<evidence type="ECO:0000313" key="3">
    <source>
        <dbReference type="Proteomes" id="UP001497623"/>
    </source>
</evidence>
<feature type="compositionally biased region" description="Polar residues" evidence="1">
    <location>
        <begin position="657"/>
        <end position="673"/>
    </location>
</feature>
<organism evidence="2 3">
    <name type="scientific">Meganyctiphanes norvegica</name>
    <name type="common">Northern krill</name>
    <name type="synonym">Thysanopoda norvegica</name>
    <dbReference type="NCBI Taxonomy" id="48144"/>
    <lineage>
        <taxon>Eukaryota</taxon>
        <taxon>Metazoa</taxon>
        <taxon>Ecdysozoa</taxon>
        <taxon>Arthropoda</taxon>
        <taxon>Crustacea</taxon>
        <taxon>Multicrustacea</taxon>
        <taxon>Malacostraca</taxon>
        <taxon>Eumalacostraca</taxon>
        <taxon>Eucarida</taxon>
        <taxon>Euphausiacea</taxon>
        <taxon>Euphausiidae</taxon>
        <taxon>Meganyctiphanes</taxon>
    </lineage>
</organism>
<reference evidence="2 3" key="1">
    <citation type="submission" date="2024-05" db="EMBL/GenBank/DDBJ databases">
        <authorList>
            <person name="Wallberg A."/>
        </authorList>
    </citation>
    <scope>NUCLEOTIDE SEQUENCE [LARGE SCALE GENOMIC DNA]</scope>
</reference>
<accession>A0AAV2PLC5</accession>
<comment type="caution">
    <text evidence="2">The sequence shown here is derived from an EMBL/GenBank/DDBJ whole genome shotgun (WGS) entry which is preliminary data.</text>
</comment>
<protein>
    <submittedName>
        <fullName evidence="2">Uncharacterized protein</fullName>
    </submittedName>
</protein>
<sequence length="863" mass="91074">MVFMQSGDEGDDELTPNTSIDSDSLRRRQGVPLPKIHENLPSGGGGGVAAPPQDGIVVSGVVAEGGLGGAGGTGRELGDVQQQQLGGPGHGGGGGGSVGPRVARGERASQQPAGHPPTALLQQAQQQQHLVLPQHTYVPNHTQPQHYHLPPRRPAPSPIHGGRTSASNPTRPGAIASLGFGTSYITTSSAPPSAANAAHRSQEPPKRVTVKSYTQPRFAPQVSSSSGTVTPSDSSPSTPTYDRRQLGDGTSSASPSVERREHEPTAPPKEEVYAEARKRWANKGGYTEVYNSKKTAEYKKKQPHEYPGAQRVLPDLQGSYQFSQPTTPAVAAAAAAAAAEAASKQPTTAAYSTAHTATTDTQTYYTESNTDRDRYLESVPYSPLRKYPSKDSFTQTSLYQEIDDSIPEIHILREATSQGPAPKESFPGPQVSQYQPREVSPLLPRAAPAGTQCPPRRPSVASSSGYSTTQETETTGAWVEQPGGGAKFVPTKVVKKDPAKPAGSLVWVNQPGGGAKLEWLPAPRSSSVSTLSRPSPQPPTAGHQRMPSSPAMMQRPQGAVANDIRNRAPDPRSPSSAAQWEGDRGGGGGGGGATEEEHVPRVGAVSASAMPRAGDAGNGIPRVLLHHDPTVTTTGRPPPPPQQEPVHAAQSPDHTYAQLNTNYTSQPPKNVYSSAPGDTARPAGRTSVEDEDEGPVLTVAGRAKGQTVRIRVRPDVHAYLTGQPTAYITAALAAAAAAEASSQGRRDSDAHGSSSGSALTAGSEGEGSLGYHENDYEEVVDEYTLLRRAVDDHDPEAMQLLVQAEQALNPDNNSSVVRPNDPGEIMIYEHGESLQKNEKNFSMKKMQKKKSNIGSKQERCVIN</sequence>
<feature type="region of interest" description="Disordered" evidence="1">
    <location>
        <begin position="1"/>
        <end position="117"/>
    </location>
</feature>
<keyword evidence="3" id="KW-1185">Reference proteome</keyword>
<feature type="region of interest" description="Disordered" evidence="1">
    <location>
        <begin position="343"/>
        <end position="374"/>
    </location>
</feature>
<feature type="region of interest" description="Disordered" evidence="1">
    <location>
        <begin position="743"/>
        <end position="771"/>
    </location>
</feature>
<evidence type="ECO:0000313" key="2">
    <source>
        <dbReference type="EMBL" id="CAL4059732.1"/>
    </source>
</evidence>
<feature type="compositionally biased region" description="Basic and acidic residues" evidence="1">
    <location>
        <begin position="257"/>
        <end position="278"/>
    </location>
</feature>
<dbReference type="Proteomes" id="UP001497623">
    <property type="component" value="Unassembled WGS sequence"/>
</dbReference>
<feature type="compositionally biased region" description="Low complexity" evidence="1">
    <location>
        <begin position="343"/>
        <end position="366"/>
    </location>
</feature>
<gene>
    <name evidence="2" type="ORF">MNOR_LOCUS775</name>
</gene>
<dbReference type="EMBL" id="CAXKWB010000182">
    <property type="protein sequence ID" value="CAL4059732.1"/>
    <property type="molecule type" value="Genomic_DNA"/>
</dbReference>
<feature type="region of interest" description="Disordered" evidence="1">
    <location>
        <begin position="498"/>
        <end position="695"/>
    </location>
</feature>